<dbReference type="InterPro" id="IPR013785">
    <property type="entry name" value="Aldolase_TIM"/>
</dbReference>
<gene>
    <name evidence="7" type="ORF">GV64_20400</name>
</gene>
<dbReference type="UniPathway" id="UPA00109">
    <property type="reaction ID" value="UER00183"/>
</dbReference>
<dbReference type="SUPFAM" id="SSF51569">
    <property type="entry name" value="Aldolase"/>
    <property type="match status" value="1"/>
</dbReference>
<sequence>MASQTHSAMLQRVKTGNGFIAALDQSGGSTPQALQHYGIEPDQYNGDEEMFAKVHEMRTRIITSAVFDSTRILGAILFENTLDRNIEGIPSAEFLWQKKQIVPFLKVDKGLALENNGAQLMNPMPQLDTLLSKASAQNVFGTKMRSVIKKADSTGITEVVQQQFEVGKQIIAAGLIPIIEPEVDINSPDKSDSEAILRTEILKQLNTLPDTQQVMLKLSLPNEADFYKPLVDHPRVLKVVALSGGYPLEDANVKLAANHGIIASFSRVLTNGLSAQQSDDSFNATLNSTIESIYQSSLT</sequence>
<dbReference type="NCBIfam" id="NF003784">
    <property type="entry name" value="PRK05377.1"/>
    <property type="match status" value="1"/>
</dbReference>
<organism evidence="7 8">
    <name type="scientific">Endozoicomonas elysicola</name>
    <dbReference type="NCBI Taxonomy" id="305900"/>
    <lineage>
        <taxon>Bacteria</taxon>
        <taxon>Pseudomonadati</taxon>
        <taxon>Pseudomonadota</taxon>
        <taxon>Gammaproteobacteria</taxon>
        <taxon>Oceanospirillales</taxon>
        <taxon>Endozoicomonadaceae</taxon>
        <taxon>Endozoicomonas</taxon>
    </lineage>
</organism>
<evidence type="ECO:0000256" key="2">
    <source>
        <dbReference type="ARBA" id="ARBA00010387"/>
    </source>
</evidence>
<dbReference type="Pfam" id="PF00274">
    <property type="entry name" value="Glycolytic"/>
    <property type="match status" value="1"/>
</dbReference>
<evidence type="ECO:0000256" key="4">
    <source>
        <dbReference type="ARBA" id="ARBA00023152"/>
    </source>
</evidence>
<dbReference type="AlphaFoldDB" id="A0A081KF49"/>
<comment type="similarity">
    <text evidence="2">Belongs to the class I fructose-bisphosphate aldolase family.</text>
</comment>
<reference evidence="7 8" key="1">
    <citation type="submission" date="2014-06" db="EMBL/GenBank/DDBJ databases">
        <title>Whole Genome Sequences of Three Symbiotic Endozoicomonas Bacteria.</title>
        <authorList>
            <person name="Neave M.J."/>
            <person name="Apprill A."/>
            <person name="Voolstra C.R."/>
        </authorList>
    </citation>
    <scope>NUCLEOTIDE SEQUENCE [LARGE SCALE GENOMIC DNA]</scope>
    <source>
        <strain evidence="7 8">DSM 22380</strain>
    </source>
</reference>
<dbReference type="InterPro" id="IPR000741">
    <property type="entry name" value="FBA_I"/>
</dbReference>
<comment type="caution">
    <text evidence="7">The sequence shown here is derived from an EMBL/GenBank/DDBJ whole genome shotgun (WGS) entry which is preliminary data.</text>
</comment>
<dbReference type="GO" id="GO:0004332">
    <property type="term" value="F:fructose-bisphosphate aldolase activity"/>
    <property type="evidence" value="ECO:0007669"/>
    <property type="project" value="UniProtKB-EC"/>
</dbReference>
<dbReference type="Gene3D" id="3.20.20.70">
    <property type="entry name" value="Aldolase class I"/>
    <property type="match status" value="1"/>
</dbReference>
<keyword evidence="4" id="KW-0324">Glycolysis</keyword>
<dbReference type="Proteomes" id="UP000027997">
    <property type="component" value="Unassembled WGS sequence"/>
</dbReference>
<proteinExistence type="inferred from homology"/>
<keyword evidence="8" id="KW-1185">Reference proteome</keyword>
<name>A0A081KF49_9GAMM</name>
<keyword evidence="5 7" id="KW-0456">Lyase</keyword>
<evidence type="ECO:0000256" key="3">
    <source>
        <dbReference type="ARBA" id="ARBA00013068"/>
    </source>
</evidence>
<dbReference type="STRING" id="305900.GV64_20400"/>
<evidence type="ECO:0000256" key="6">
    <source>
        <dbReference type="ARBA" id="ARBA00029799"/>
    </source>
</evidence>
<evidence type="ECO:0000313" key="8">
    <source>
        <dbReference type="Proteomes" id="UP000027997"/>
    </source>
</evidence>
<evidence type="ECO:0000256" key="1">
    <source>
        <dbReference type="ARBA" id="ARBA00004714"/>
    </source>
</evidence>
<evidence type="ECO:0000256" key="5">
    <source>
        <dbReference type="ARBA" id="ARBA00023239"/>
    </source>
</evidence>
<accession>A0A081KF49</accession>
<dbReference type="eggNOG" id="COG3588">
    <property type="taxonomic scope" value="Bacteria"/>
</dbReference>
<evidence type="ECO:0000313" key="7">
    <source>
        <dbReference type="EMBL" id="KEI72775.1"/>
    </source>
</evidence>
<comment type="pathway">
    <text evidence="1">Carbohydrate degradation; glycolysis; D-glyceraldehyde 3-phosphate and glycerone phosphate from D-glucose: step 4/4.</text>
</comment>
<protein>
    <recommendedName>
        <fullName evidence="3">fructose-bisphosphate aldolase</fullName>
        <ecNumber evidence="3">4.1.2.13</ecNumber>
    </recommendedName>
    <alternativeName>
        <fullName evidence="6">Fructose-bisphosphate aldolase class I</fullName>
    </alternativeName>
</protein>
<dbReference type="EC" id="4.1.2.13" evidence="3"/>
<dbReference type="EMBL" id="JOJP01000001">
    <property type="protein sequence ID" value="KEI72775.1"/>
    <property type="molecule type" value="Genomic_DNA"/>
</dbReference>
<dbReference type="PANTHER" id="PTHR11627">
    <property type="entry name" value="FRUCTOSE-BISPHOSPHATE ALDOLASE"/>
    <property type="match status" value="1"/>
</dbReference>
<dbReference type="GO" id="GO:0006096">
    <property type="term" value="P:glycolytic process"/>
    <property type="evidence" value="ECO:0007669"/>
    <property type="project" value="UniProtKB-UniPathway"/>
</dbReference>